<evidence type="ECO:0000313" key="2">
    <source>
        <dbReference type="Proteomes" id="UP000234460"/>
    </source>
</evidence>
<organism evidence="1 2">
    <name type="scientific">Leptospira interrogans serovar Manilae</name>
    <dbReference type="NCBI Taxonomy" id="214675"/>
    <lineage>
        <taxon>Bacteria</taxon>
        <taxon>Pseudomonadati</taxon>
        <taxon>Spirochaetota</taxon>
        <taxon>Spirochaetia</taxon>
        <taxon>Leptospirales</taxon>
        <taxon>Leptospiraceae</taxon>
        <taxon>Leptospira</taxon>
    </lineage>
</organism>
<comment type="caution">
    <text evidence="1">The sequence shown here is derived from an EMBL/GenBank/DDBJ whole genome shotgun (WGS) entry which is preliminary data.</text>
</comment>
<sequence length="43" mass="5052">MDKKLILGPTRISFVLFLKDIFKIKLVCRNKFDSLFCGNSRVF</sequence>
<proteinExistence type="predicted"/>
<dbReference type="Proteomes" id="UP000234460">
    <property type="component" value="Chromosome LMANV2"/>
</dbReference>
<dbReference type="EMBL" id="OEJX01000008">
    <property type="protein sequence ID" value="SOR60315.1"/>
    <property type="molecule type" value="Genomic_DNA"/>
</dbReference>
<name>A0AAQ1NYI2_LEPIR</name>
<evidence type="ECO:0000313" key="1">
    <source>
        <dbReference type="EMBL" id="SOR60315.1"/>
    </source>
</evidence>
<dbReference type="AlphaFoldDB" id="A0AAQ1NYI2"/>
<reference evidence="1 2" key="1">
    <citation type="submission" date="2017-11" db="EMBL/GenBank/DDBJ databases">
        <authorList>
            <person name="Lechat P."/>
        </authorList>
    </citation>
    <scope>NUCLEOTIDE SEQUENCE [LARGE SCALE GENOMIC DNA]</scope>
    <source>
        <strain evidence="1">L495</strain>
    </source>
</reference>
<accession>A0AAQ1NYI2</accession>
<protein>
    <submittedName>
        <fullName evidence="1">Uncharacterized protein</fullName>
    </submittedName>
</protein>
<gene>
    <name evidence="1" type="ORF">LMANV2_160008</name>
</gene>